<accession>A0A9D4K0J0</accession>
<dbReference type="EMBL" id="JAIWYP010000004">
    <property type="protein sequence ID" value="KAH3831725.1"/>
    <property type="molecule type" value="Genomic_DNA"/>
</dbReference>
<evidence type="ECO:0000313" key="4">
    <source>
        <dbReference type="Proteomes" id="UP000828390"/>
    </source>
</evidence>
<sequence>MKDGKVSMEERINSLVNLLEQKNQDMVNLLEQKNQGHGQPFRTKQSRHVKIFAEMKAGLSSVNGIQKKLKEELKTSQLDSWNLNAQQTLAGFNKSAKNCMIAFNAHLNKSIQHVEPWHTIVFDAVVTNHGHAYSGNYWNIYSPTIRRVCVYVHILGSSRPMEVILRKNDHELVYLYSQGTGRFGSDDNMAVVDLAEGDGVVR</sequence>
<dbReference type="Gene3D" id="2.60.120.40">
    <property type="match status" value="1"/>
</dbReference>
<gene>
    <name evidence="3" type="ORF">DPMN_104995</name>
</gene>
<reference evidence="3" key="2">
    <citation type="submission" date="2020-11" db="EMBL/GenBank/DDBJ databases">
        <authorList>
            <person name="McCartney M.A."/>
            <person name="Auch B."/>
            <person name="Kono T."/>
            <person name="Mallez S."/>
            <person name="Becker A."/>
            <person name="Gohl D.M."/>
            <person name="Silverstein K.A.T."/>
            <person name="Koren S."/>
            <person name="Bechman K.B."/>
            <person name="Herman A."/>
            <person name="Abrahante J.E."/>
            <person name="Garbe J."/>
        </authorList>
    </citation>
    <scope>NUCLEOTIDE SEQUENCE</scope>
    <source>
        <strain evidence="3">Duluth1</strain>
        <tissue evidence="3">Whole animal</tissue>
    </source>
</reference>
<dbReference type="Proteomes" id="UP000828390">
    <property type="component" value="Unassembled WGS sequence"/>
</dbReference>
<feature type="domain" description="C1q" evidence="2">
    <location>
        <begin position="96"/>
        <end position="202"/>
    </location>
</feature>
<keyword evidence="4" id="KW-1185">Reference proteome</keyword>
<dbReference type="InterPro" id="IPR001073">
    <property type="entry name" value="C1q_dom"/>
</dbReference>
<keyword evidence="1" id="KW-0175">Coiled coil</keyword>
<dbReference type="InterPro" id="IPR008983">
    <property type="entry name" value="Tumour_necrosis_fac-like_dom"/>
</dbReference>
<reference evidence="3" key="1">
    <citation type="journal article" date="2019" name="bioRxiv">
        <title>The Genome of the Zebra Mussel, Dreissena polymorpha: A Resource for Invasive Species Research.</title>
        <authorList>
            <person name="McCartney M.A."/>
            <person name="Auch B."/>
            <person name="Kono T."/>
            <person name="Mallez S."/>
            <person name="Zhang Y."/>
            <person name="Obille A."/>
            <person name="Becker A."/>
            <person name="Abrahante J.E."/>
            <person name="Garbe J."/>
            <person name="Badalamenti J.P."/>
            <person name="Herman A."/>
            <person name="Mangelson H."/>
            <person name="Liachko I."/>
            <person name="Sullivan S."/>
            <person name="Sone E.D."/>
            <person name="Koren S."/>
            <person name="Silverstein K.A.T."/>
            <person name="Beckman K.B."/>
            <person name="Gohl D.M."/>
        </authorList>
    </citation>
    <scope>NUCLEOTIDE SEQUENCE</scope>
    <source>
        <strain evidence="3">Duluth1</strain>
        <tissue evidence="3">Whole animal</tissue>
    </source>
</reference>
<evidence type="ECO:0000313" key="3">
    <source>
        <dbReference type="EMBL" id="KAH3831725.1"/>
    </source>
</evidence>
<dbReference type="SUPFAM" id="SSF49842">
    <property type="entry name" value="TNF-like"/>
    <property type="match status" value="1"/>
</dbReference>
<dbReference type="AlphaFoldDB" id="A0A9D4K0J0"/>
<organism evidence="3 4">
    <name type="scientific">Dreissena polymorpha</name>
    <name type="common">Zebra mussel</name>
    <name type="synonym">Mytilus polymorpha</name>
    <dbReference type="NCBI Taxonomy" id="45954"/>
    <lineage>
        <taxon>Eukaryota</taxon>
        <taxon>Metazoa</taxon>
        <taxon>Spiralia</taxon>
        <taxon>Lophotrochozoa</taxon>
        <taxon>Mollusca</taxon>
        <taxon>Bivalvia</taxon>
        <taxon>Autobranchia</taxon>
        <taxon>Heteroconchia</taxon>
        <taxon>Euheterodonta</taxon>
        <taxon>Imparidentia</taxon>
        <taxon>Neoheterodontei</taxon>
        <taxon>Myida</taxon>
        <taxon>Dreissenoidea</taxon>
        <taxon>Dreissenidae</taxon>
        <taxon>Dreissena</taxon>
    </lineage>
</organism>
<dbReference type="PROSITE" id="PS50871">
    <property type="entry name" value="C1Q"/>
    <property type="match status" value="1"/>
</dbReference>
<evidence type="ECO:0000259" key="2">
    <source>
        <dbReference type="PROSITE" id="PS50871"/>
    </source>
</evidence>
<protein>
    <recommendedName>
        <fullName evidence="2">C1q domain-containing protein</fullName>
    </recommendedName>
</protein>
<feature type="coiled-coil region" evidence="1">
    <location>
        <begin position="5"/>
        <end position="32"/>
    </location>
</feature>
<proteinExistence type="predicted"/>
<comment type="caution">
    <text evidence="3">The sequence shown here is derived from an EMBL/GenBank/DDBJ whole genome shotgun (WGS) entry which is preliminary data.</text>
</comment>
<name>A0A9D4K0J0_DREPO</name>
<evidence type="ECO:0000256" key="1">
    <source>
        <dbReference type="SAM" id="Coils"/>
    </source>
</evidence>